<proteinExistence type="predicted"/>
<dbReference type="EMBL" id="CM026421">
    <property type="protein sequence ID" value="KAG0593348.1"/>
    <property type="molecule type" value="Genomic_DNA"/>
</dbReference>
<accession>A0A8T0JEP7</accession>
<gene>
    <name evidence="1" type="ORF">KC19_1G322500</name>
</gene>
<reference evidence="1" key="1">
    <citation type="submission" date="2020-06" db="EMBL/GenBank/DDBJ databases">
        <title>WGS assembly of Ceratodon purpureus strain R40.</title>
        <authorList>
            <person name="Carey S.B."/>
            <person name="Jenkins J."/>
            <person name="Shu S."/>
            <person name="Lovell J.T."/>
            <person name="Sreedasyam A."/>
            <person name="Maumus F."/>
            <person name="Tiley G.P."/>
            <person name="Fernandez-Pozo N."/>
            <person name="Barry K."/>
            <person name="Chen C."/>
            <person name="Wang M."/>
            <person name="Lipzen A."/>
            <person name="Daum C."/>
            <person name="Saski C.A."/>
            <person name="Payton A.C."/>
            <person name="Mcbreen J.C."/>
            <person name="Conrad R.E."/>
            <person name="Kollar L.M."/>
            <person name="Olsson S."/>
            <person name="Huttunen S."/>
            <person name="Landis J.B."/>
            <person name="Wickett N.J."/>
            <person name="Johnson M.G."/>
            <person name="Rensing S.A."/>
            <person name="Grimwood J."/>
            <person name="Schmutz J."/>
            <person name="Mcdaniel S.F."/>
        </authorList>
    </citation>
    <scope>NUCLEOTIDE SEQUENCE</scope>
    <source>
        <strain evidence="1">R40</strain>
    </source>
</reference>
<evidence type="ECO:0000313" key="2">
    <source>
        <dbReference type="Proteomes" id="UP000822688"/>
    </source>
</evidence>
<organism evidence="1 2">
    <name type="scientific">Ceratodon purpureus</name>
    <name type="common">Fire moss</name>
    <name type="synonym">Dicranum purpureum</name>
    <dbReference type="NCBI Taxonomy" id="3225"/>
    <lineage>
        <taxon>Eukaryota</taxon>
        <taxon>Viridiplantae</taxon>
        <taxon>Streptophyta</taxon>
        <taxon>Embryophyta</taxon>
        <taxon>Bryophyta</taxon>
        <taxon>Bryophytina</taxon>
        <taxon>Bryopsida</taxon>
        <taxon>Dicranidae</taxon>
        <taxon>Pseudoditrichales</taxon>
        <taxon>Ditrichaceae</taxon>
        <taxon>Ceratodon</taxon>
    </lineage>
</organism>
<keyword evidence="2" id="KW-1185">Reference proteome</keyword>
<name>A0A8T0JEP7_CERPU</name>
<evidence type="ECO:0000313" key="1">
    <source>
        <dbReference type="EMBL" id="KAG0593348.1"/>
    </source>
</evidence>
<comment type="caution">
    <text evidence="1">The sequence shown here is derived from an EMBL/GenBank/DDBJ whole genome shotgun (WGS) entry which is preliminary data.</text>
</comment>
<dbReference type="Proteomes" id="UP000822688">
    <property type="component" value="Chromosome 1"/>
</dbReference>
<dbReference type="AlphaFoldDB" id="A0A8T0JEP7"/>
<sequence length="99" mass="11365">MWRVMPGEPLTVRAHSLWEDPMAQPSLNFEGLILYKITIYKINNFEKSFEGVLVGRFLSKGILWVLRAVSPYLYMLEGLTLTCSHAESLMGRNLISYLV</sequence>
<protein>
    <submittedName>
        <fullName evidence="1">Uncharacterized protein</fullName>
    </submittedName>
</protein>